<gene>
    <name evidence="6" type="ORF">METZ01_LOCUS84236</name>
</gene>
<comment type="similarity">
    <text evidence="2">Belongs to the TolB family.</text>
</comment>
<evidence type="ECO:0000313" key="6">
    <source>
        <dbReference type="EMBL" id="SVA31382.1"/>
    </source>
</evidence>
<dbReference type="NCBIfam" id="TIGR02800">
    <property type="entry name" value="propeller_TolB"/>
    <property type="match status" value="1"/>
</dbReference>
<dbReference type="PANTHER" id="PTHR36842:SF1">
    <property type="entry name" value="PROTEIN TOLB"/>
    <property type="match status" value="1"/>
</dbReference>
<keyword evidence="4" id="KW-0574">Periplasm</keyword>
<dbReference type="AlphaFoldDB" id="A0A381UT83"/>
<dbReference type="EMBL" id="UINC01007095">
    <property type="protein sequence ID" value="SVA31382.1"/>
    <property type="molecule type" value="Genomic_DNA"/>
</dbReference>
<dbReference type="InterPro" id="IPR014167">
    <property type="entry name" value="Tol-Pal_TolB"/>
</dbReference>
<evidence type="ECO:0000256" key="3">
    <source>
        <dbReference type="ARBA" id="ARBA00022729"/>
    </source>
</evidence>
<dbReference type="HAMAP" id="MF_00671">
    <property type="entry name" value="TolB"/>
    <property type="match status" value="1"/>
</dbReference>
<dbReference type="Gene3D" id="2.120.10.30">
    <property type="entry name" value="TolB, C-terminal domain"/>
    <property type="match status" value="1"/>
</dbReference>
<organism evidence="6">
    <name type="scientific">marine metagenome</name>
    <dbReference type="NCBI Taxonomy" id="408172"/>
    <lineage>
        <taxon>unclassified sequences</taxon>
        <taxon>metagenomes</taxon>
        <taxon>ecological metagenomes</taxon>
    </lineage>
</organism>
<comment type="subcellular location">
    <subcellularLocation>
        <location evidence="1">Periplasm</location>
    </subcellularLocation>
</comment>
<dbReference type="GO" id="GO:0042597">
    <property type="term" value="C:periplasmic space"/>
    <property type="evidence" value="ECO:0007669"/>
    <property type="project" value="UniProtKB-SubCell"/>
</dbReference>
<protein>
    <recommendedName>
        <fullName evidence="5">TolB N-terminal domain-containing protein</fullName>
    </recommendedName>
</protein>
<evidence type="ECO:0000259" key="5">
    <source>
        <dbReference type="Pfam" id="PF04052"/>
    </source>
</evidence>
<dbReference type="InterPro" id="IPR007195">
    <property type="entry name" value="TolB_N"/>
</dbReference>
<dbReference type="InterPro" id="IPR011042">
    <property type="entry name" value="6-blade_b-propeller_TolB-like"/>
</dbReference>
<dbReference type="SUPFAM" id="SSF69304">
    <property type="entry name" value="Tricorn protease N-terminal domain"/>
    <property type="match status" value="1"/>
</dbReference>
<proteinExistence type="inferred from homology"/>
<feature type="domain" description="TolB N-terminal" evidence="5">
    <location>
        <begin position="24"/>
        <end position="128"/>
    </location>
</feature>
<dbReference type="SUPFAM" id="SSF52964">
    <property type="entry name" value="TolB, N-terminal domain"/>
    <property type="match status" value="1"/>
</dbReference>
<accession>A0A381UT83</accession>
<evidence type="ECO:0000256" key="2">
    <source>
        <dbReference type="ARBA" id="ARBA00009820"/>
    </source>
</evidence>
<dbReference type="InterPro" id="IPR011659">
    <property type="entry name" value="WD40"/>
</dbReference>
<sequence>MKTVLTGFLALLMSLVGLNAMAVLTIEITEGGDSGIPIAVVPFEFEGRQKPEQGLRSVIAADLHRSGRFELLPTGDFLSRPGHPDQVRFKDWRLIKAEALAVGQISQSGDDRYDVTFHLFDVFKEKQLAGYRWSVQGSQMREVAHQISDHIYQAMTGVPGAFDTRIAYVTMENSSGNERTYRLMVADSDGHSAQEILRTNFPILSPAWSPSGNQLAYVSFASRTSGAMIWLQDIQTGTRSKLLDERGTASAPAWSPDGRRLALTLSRDGNSDIYVLDIAKRKLRRLTRHQAIDTEAAWSPNGRYIVFTSDRTGRPQIHRMSITGGPAELLTHEGRENARASYGPDGNSMVLVTNRGKGYRIGVFYVDSGKVDVLTDGTLDESPTFAPNGAMILYATQRGSQGVLAAVSADGRVKQILKLHQGEVREPAWSSRSP</sequence>
<name>A0A381UT83_9ZZZZ</name>
<evidence type="ECO:0000256" key="4">
    <source>
        <dbReference type="ARBA" id="ARBA00022764"/>
    </source>
</evidence>
<dbReference type="Pfam" id="PF07676">
    <property type="entry name" value="PD40"/>
    <property type="match status" value="4"/>
</dbReference>
<dbReference type="PANTHER" id="PTHR36842">
    <property type="entry name" value="PROTEIN TOLB HOMOLOG"/>
    <property type="match status" value="1"/>
</dbReference>
<reference evidence="6" key="1">
    <citation type="submission" date="2018-05" db="EMBL/GenBank/DDBJ databases">
        <authorList>
            <person name="Lanie J.A."/>
            <person name="Ng W.-L."/>
            <person name="Kazmierczak K.M."/>
            <person name="Andrzejewski T.M."/>
            <person name="Davidsen T.M."/>
            <person name="Wayne K.J."/>
            <person name="Tettelin H."/>
            <person name="Glass J.I."/>
            <person name="Rusch D."/>
            <person name="Podicherti R."/>
            <person name="Tsui H.-C.T."/>
            <person name="Winkler M.E."/>
        </authorList>
    </citation>
    <scope>NUCLEOTIDE SEQUENCE</scope>
</reference>
<dbReference type="Pfam" id="PF04052">
    <property type="entry name" value="TolB_N"/>
    <property type="match status" value="1"/>
</dbReference>
<dbReference type="Gene3D" id="3.40.50.10070">
    <property type="entry name" value="TolB, N-terminal domain"/>
    <property type="match status" value="1"/>
</dbReference>
<evidence type="ECO:0000256" key="1">
    <source>
        <dbReference type="ARBA" id="ARBA00004418"/>
    </source>
</evidence>
<keyword evidence="3" id="KW-0732">Signal</keyword>
<dbReference type="GO" id="GO:0017038">
    <property type="term" value="P:protein import"/>
    <property type="evidence" value="ECO:0007669"/>
    <property type="project" value="InterPro"/>
</dbReference>